<evidence type="ECO:0000313" key="1">
    <source>
        <dbReference type="EMBL" id="KFX49588.1"/>
    </source>
</evidence>
<gene>
    <name evidence="1" type="ORF">GQ26_0091950</name>
</gene>
<protein>
    <submittedName>
        <fullName evidence="1">Uncharacterized protein</fullName>
    </submittedName>
</protein>
<sequence>MPDDAHQIRQTAIVRSDMACPVSGRPGAQQYAMKNSVNVQRKTIVSSYRQVLALHKARKKI</sequence>
<dbReference type="HOGENOM" id="CLU_2924290_0_0_1"/>
<dbReference type="EMBL" id="JPOX01000009">
    <property type="protein sequence ID" value="KFX49588.1"/>
    <property type="molecule type" value="Genomic_DNA"/>
</dbReference>
<dbReference type="AlphaFoldDB" id="A0A093XWG0"/>
<reference evidence="1" key="1">
    <citation type="journal article" date="2014" name="PLoS Genet.">
        <title>Signature Gene Expression Reveals Novel Clues to the Molecular Mechanisms of Dimorphic Transition in Penicillium marneffei.</title>
        <authorList>
            <person name="Yang E."/>
            <person name="Wang G."/>
            <person name="Cai J."/>
            <person name="Woo P.C."/>
            <person name="Lau S.K."/>
            <person name="Yuen K.-Y."/>
            <person name="Chow W.-N."/>
            <person name="Lin X."/>
        </authorList>
    </citation>
    <scope>NUCLEOTIDE SEQUENCE [LARGE SCALE GENOMIC DNA]</scope>
    <source>
        <strain evidence="1">PM1</strain>
    </source>
</reference>
<accession>A0A093XWG0</accession>
<organism evidence="1">
    <name type="scientific">Talaromyces marneffei PM1</name>
    <dbReference type="NCBI Taxonomy" id="1077442"/>
    <lineage>
        <taxon>Eukaryota</taxon>
        <taxon>Fungi</taxon>
        <taxon>Dikarya</taxon>
        <taxon>Ascomycota</taxon>
        <taxon>Pezizomycotina</taxon>
        <taxon>Eurotiomycetes</taxon>
        <taxon>Eurotiomycetidae</taxon>
        <taxon>Eurotiales</taxon>
        <taxon>Trichocomaceae</taxon>
        <taxon>Talaromyces</taxon>
        <taxon>Talaromyces sect. Talaromyces</taxon>
    </lineage>
</organism>
<comment type="caution">
    <text evidence="1">The sequence shown here is derived from an EMBL/GenBank/DDBJ whole genome shotgun (WGS) entry which is preliminary data.</text>
</comment>
<proteinExistence type="predicted"/>
<name>A0A093XWG0_TALMA</name>